<proteinExistence type="inferred from homology"/>
<dbReference type="UniPathway" id="UPA00050">
    <property type="reaction ID" value="UER00063"/>
</dbReference>
<evidence type="ECO:0000313" key="14">
    <source>
        <dbReference type="EMBL" id="SFM62072.1"/>
    </source>
</evidence>
<gene>
    <name evidence="14" type="ORF">SAMN05421738_101146</name>
</gene>
<dbReference type="EC" id="1.1.1.3" evidence="4 10"/>
<dbReference type="UniPathway" id="UPA00051">
    <property type="reaction ID" value="UER00465"/>
</dbReference>
<dbReference type="Pfam" id="PF03447">
    <property type="entry name" value="NAD_binding_3"/>
    <property type="match status" value="1"/>
</dbReference>
<dbReference type="PANTHER" id="PTHR43331">
    <property type="entry name" value="HOMOSERINE DEHYDROGENASE"/>
    <property type="match status" value="1"/>
</dbReference>
<dbReference type="FunFam" id="3.30.360.10:FF:000005">
    <property type="entry name" value="Homoserine dehydrogenase"/>
    <property type="match status" value="1"/>
</dbReference>
<dbReference type="AlphaFoldDB" id="A0A1I4SC74"/>
<dbReference type="InterPro" id="IPR001342">
    <property type="entry name" value="HDH_cat"/>
</dbReference>
<comment type="pathway">
    <text evidence="2 10">Amino-acid biosynthesis; L-methionine biosynthesis via de novo pathway; L-homoserine from L-aspartate: step 3/3.</text>
</comment>
<name>A0A1I4SC74_9FLAO</name>
<comment type="pathway">
    <text evidence="1 10">Amino-acid biosynthesis; L-threonine biosynthesis; L-threonine from L-aspartate: step 3/5.</text>
</comment>
<dbReference type="Pfam" id="PF00742">
    <property type="entry name" value="Homoserine_dh"/>
    <property type="match status" value="1"/>
</dbReference>
<evidence type="ECO:0000256" key="5">
    <source>
        <dbReference type="ARBA" id="ARBA00013376"/>
    </source>
</evidence>
<sequence>MKKLNIGLFGFGVVGEGIYKVLEEKPQLNATIKKIVIKDLTKPRNAPSELFSSNADDILEDDDINVVVELISDSDAAHNIIVKAFNKGKHVVSANKKLIAEHHKELLELQDKNDVSFLYEASVCGSVPIIRNLEEYFDNDLLNYVSGIVNGTTNYILTKMANENESYQDALKAAQDNGFAEADPTADVEGFDAASKISIITLHAFGQKINVDDVIRKGITSLQVQDFKYAKEKGYTIKLIAKSKVNPETGEINSTVLPTFVRLNKTIALVNNEYNGVLIGSSLSDEQFLYGKGAGRFPTASAVLSDISALKYDYKYSIRKYDNTQEGKFNQSGKLKAYIGFKDQKDDVSNLFDEIEERFQGKDYSHIVGLIDINKLKQKELIENPNLSLIILE</sequence>
<dbReference type="InterPro" id="IPR005106">
    <property type="entry name" value="Asp/hSer_DH_NAD-bd"/>
</dbReference>
<reference evidence="15" key="1">
    <citation type="submission" date="2016-10" db="EMBL/GenBank/DDBJ databases">
        <authorList>
            <person name="Varghese N."/>
            <person name="Submissions S."/>
        </authorList>
    </citation>
    <scope>NUCLEOTIDE SEQUENCE [LARGE SCALE GENOMIC DNA]</scope>
    <source>
        <strain evidence="15">XJ109</strain>
    </source>
</reference>
<evidence type="ECO:0000259" key="12">
    <source>
        <dbReference type="Pfam" id="PF00742"/>
    </source>
</evidence>
<accession>A0A1I4SC74</accession>
<dbReference type="NCBIfam" id="NF004976">
    <property type="entry name" value="PRK06349.1"/>
    <property type="match status" value="1"/>
</dbReference>
<evidence type="ECO:0000256" key="8">
    <source>
        <dbReference type="ARBA" id="ARBA00023002"/>
    </source>
</evidence>
<keyword evidence="15" id="KW-1185">Reference proteome</keyword>
<dbReference type="Proteomes" id="UP000199149">
    <property type="component" value="Unassembled WGS sequence"/>
</dbReference>
<feature type="domain" description="Aspartate/homoserine dehydrogenase NAD-binding" evidence="13">
    <location>
        <begin position="10"/>
        <end position="120"/>
    </location>
</feature>
<feature type="domain" description="Homoserine dehydrogenase catalytic" evidence="12">
    <location>
        <begin position="128"/>
        <end position="307"/>
    </location>
</feature>
<dbReference type="InterPro" id="IPR019811">
    <property type="entry name" value="HDH_CS"/>
</dbReference>
<keyword evidence="8 10" id="KW-0560">Oxidoreductase</keyword>
<dbReference type="STRING" id="684065.SAMN05421738_101146"/>
<dbReference type="SUPFAM" id="SSF51735">
    <property type="entry name" value="NAD(P)-binding Rossmann-fold domains"/>
    <property type="match status" value="1"/>
</dbReference>
<evidence type="ECO:0000256" key="3">
    <source>
        <dbReference type="ARBA" id="ARBA00006753"/>
    </source>
</evidence>
<dbReference type="Gene3D" id="3.30.360.10">
    <property type="entry name" value="Dihydrodipicolinate Reductase, domain 2"/>
    <property type="match status" value="1"/>
</dbReference>
<organism evidence="14 15">
    <name type="scientific">Algoriella xinjiangensis</name>
    <dbReference type="NCBI Taxonomy" id="684065"/>
    <lineage>
        <taxon>Bacteria</taxon>
        <taxon>Pseudomonadati</taxon>
        <taxon>Bacteroidota</taxon>
        <taxon>Flavobacteriia</taxon>
        <taxon>Flavobacteriales</taxon>
        <taxon>Weeksellaceae</taxon>
        <taxon>Algoriella</taxon>
    </lineage>
</organism>
<dbReference type="PROSITE" id="PS01042">
    <property type="entry name" value="HOMOSER_DHGENASE"/>
    <property type="match status" value="1"/>
</dbReference>
<dbReference type="InterPro" id="IPR036291">
    <property type="entry name" value="NAD(P)-bd_dom_sf"/>
</dbReference>
<dbReference type="EMBL" id="FOUZ01000001">
    <property type="protein sequence ID" value="SFM62072.1"/>
    <property type="molecule type" value="Genomic_DNA"/>
</dbReference>
<comment type="catalytic activity">
    <reaction evidence="10">
        <text>L-homoserine + NADP(+) = L-aspartate 4-semialdehyde + NADPH + H(+)</text>
        <dbReference type="Rhea" id="RHEA:15761"/>
        <dbReference type="ChEBI" id="CHEBI:15378"/>
        <dbReference type="ChEBI" id="CHEBI:57476"/>
        <dbReference type="ChEBI" id="CHEBI:57783"/>
        <dbReference type="ChEBI" id="CHEBI:58349"/>
        <dbReference type="ChEBI" id="CHEBI:537519"/>
        <dbReference type="EC" id="1.1.1.3"/>
    </reaction>
</comment>
<evidence type="ECO:0000259" key="13">
    <source>
        <dbReference type="Pfam" id="PF03447"/>
    </source>
</evidence>
<evidence type="ECO:0000256" key="1">
    <source>
        <dbReference type="ARBA" id="ARBA00005056"/>
    </source>
</evidence>
<keyword evidence="9 10" id="KW-0486">Methionine biosynthesis</keyword>
<dbReference type="RefSeq" id="WP_092905561.1">
    <property type="nucleotide sequence ID" value="NZ_FOUZ01000001.1"/>
</dbReference>
<dbReference type="GO" id="GO:0050661">
    <property type="term" value="F:NADP binding"/>
    <property type="evidence" value="ECO:0007669"/>
    <property type="project" value="InterPro"/>
</dbReference>
<dbReference type="SUPFAM" id="SSF55347">
    <property type="entry name" value="Glyceraldehyde-3-phosphate dehydrogenase-like, C-terminal domain"/>
    <property type="match status" value="1"/>
</dbReference>
<keyword evidence="7 10" id="KW-0791">Threonine biosynthesis</keyword>
<dbReference type="GO" id="GO:0009086">
    <property type="term" value="P:methionine biosynthetic process"/>
    <property type="evidence" value="ECO:0007669"/>
    <property type="project" value="UniProtKB-KW"/>
</dbReference>
<evidence type="ECO:0000256" key="6">
    <source>
        <dbReference type="ARBA" id="ARBA00022605"/>
    </source>
</evidence>
<dbReference type="GO" id="GO:0004412">
    <property type="term" value="F:homoserine dehydrogenase activity"/>
    <property type="evidence" value="ECO:0007669"/>
    <property type="project" value="UniProtKB-EC"/>
</dbReference>
<dbReference type="Gene3D" id="3.40.50.720">
    <property type="entry name" value="NAD(P)-binding Rossmann-like Domain"/>
    <property type="match status" value="1"/>
</dbReference>
<dbReference type="OrthoDB" id="9808167at2"/>
<keyword evidence="6 10" id="KW-0028">Amino-acid biosynthesis</keyword>
<evidence type="ECO:0000256" key="2">
    <source>
        <dbReference type="ARBA" id="ARBA00005062"/>
    </source>
</evidence>
<keyword evidence="10" id="KW-0521">NADP</keyword>
<evidence type="ECO:0000256" key="7">
    <source>
        <dbReference type="ARBA" id="ARBA00022697"/>
    </source>
</evidence>
<protein>
    <recommendedName>
        <fullName evidence="5 10">Homoserine dehydrogenase</fullName>
        <ecNumber evidence="4 10">1.1.1.3</ecNumber>
    </recommendedName>
</protein>
<evidence type="ECO:0000256" key="9">
    <source>
        <dbReference type="ARBA" id="ARBA00023167"/>
    </source>
</evidence>
<dbReference type="PANTHER" id="PTHR43331:SF1">
    <property type="entry name" value="HOMOSERINE DEHYDROGENASE"/>
    <property type="match status" value="1"/>
</dbReference>
<dbReference type="GO" id="GO:0009088">
    <property type="term" value="P:threonine biosynthetic process"/>
    <property type="evidence" value="ECO:0007669"/>
    <property type="project" value="UniProtKB-UniPathway"/>
</dbReference>
<evidence type="ECO:0000256" key="10">
    <source>
        <dbReference type="RuleBase" id="RU000579"/>
    </source>
</evidence>
<evidence type="ECO:0000256" key="4">
    <source>
        <dbReference type="ARBA" id="ARBA00013213"/>
    </source>
</evidence>
<evidence type="ECO:0000313" key="15">
    <source>
        <dbReference type="Proteomes" id="UP000199149"/>
    </source>
</evidence>
<evidence type="ECO:0000256" key="11">
    <source>
        <dbReference type="RuleBase" id="RU004171"/>
    </source>
</evidence>
<comment type="similarity">
    <text evidence="3 11">Belongs to the homoserine dehydrogenase family.</text>
</comment>